<comment type="caution">
    <text evidence="6">The sequence shown here is derived from an EMBL/GenBank/DDBJ whole genome shotgun (WGS) entry which is preliminary data.</text>
</comment>
<dbReference type="OrthoDB" id="833207at2"/>
<gene>
    <name evidence="6" type="ORF">EG850_06405</name>
</gene>
<sequence length="509" mass="53863">MTADQPQDAPDSISPKSPSPTTQRAVAQPERSRAVVVGAGPNGLTAAALLARAGWQVDVYERAARPGGAAASAPVFGPDTIVDLGAAAHPFGAASPVFHELELERYGLEWCRAEFPLAHPFDDRPAALLHHSLAETAAQFDQDASAWQRVHAPLVRRLDRHLENLLAPMLRWPAHPVDLARIVPAALPSATALARVAFRDDAARAFLLGSAAHAMAPLTQPMTAAFGTLFGALGQTSGWPVAIGGSGAITDALARALEAHGGRLHLGHEVRDLRELPPATASVLSLTPRQVLALTRDGDALPPATARRLRGWRHGSAAYKVDFLLDGPVPWRDARVGQASTVHVIGTPAELVRAEAEVASRRLPAHPMVIVCQQQAADPSRASNRTIIWAYAHVPFGYRDAHPGEVRGRIEAQIERFAPGFRDRILEYCESSPAALEAWNPNLVGGDIAGGAMTGRQVLFRPGFTLAPHRLAPGLYLASASTPPGAGVHGMPGAWAARTALADAARRAG</sequence>
<dbReference type="PANTHER" id="PTHR10668:SF105">
    <property type="entry name" value="DEHYDROGENASE-RELATED"/>
    <property type="match status" value="1"/>
</dbReference>
<comment type="function">
    <text evidence="1">Probable oxidoreductase that may play a role as regulator of mitochondrial function.</text>
</comment>
<evidence type="ECO:0000259" key="5">
    <source>
        <dbReference type="Pfam" id="PF01593"/>
    </source>
</evidence>
<accession>A0A3P3VYA7</accession>
<name>A0A3P3VYA7_9MICO</name>
<evidence type="ECO:0000256" key="4">
    <source>
        <dbReference type="SAM" id="MobiDB-lite"/>
    </source>
</evidence>
<evidence type="ECO:0000256" key="1">
    <source>
        <dbReference type="ARBA" id="ARBA00037217"/>
    </source>
</evidence>
<dbReference type="EMBL" id="RQVS01000006">
    <property type="protein sequence ID" value="RRJ87028.1"/>
    <property type="molecule type" value="Genomic_DNA"/>
</dbReference>
<dbReference type="GO" id="GO:0016491">
    <property type="term" value="F:oxidoreductase activity"/>
    <property type="evidence" value="ECO:0007669"/>
    <property type="project" value="InterPro"/>
</dbReference>
<dbReference type="Gene3D" id="3.50.50.60">
    <property type="entry name" value="FAD/NAD(P)-binding domain"/>
    <property type="match status" value="2"/>
</dbReference>
<dbReference type="Pfam" id="PF01593">
    <property type="entry name" value="Amino_oxidase"/>
    <property type="match status" value="1"/>
</dbReference>
<feature type="domain" description="Amine oxidase" evidence="5">
    <location>
        <begin position="43"/>
        <end position="297"/>
    </location>
</feature>
<dbReference type="AlphaFoldDB" id="A0A3P3VYA7"/>
<dbReference type="InterPro" id="IPR002937">
    <property type="entry name" value="Amino_oxidase"/>
</dbReference>
<feature type="compositionally biased region" description="Polar residues" evidence="4">
    <location>
        <begin position="14"/>
        <end position="25"/>
    </location>
</feature>
<proteinExistence type="predicted"/>
<dbReference type="Proteomes" id="UP000274391">
    <property type="component" value="Unassembled WGS sequence"/>
</dbReference>
<dbReference type="InterPro" id="IPR036188">
    <property type="entry name" value="FAD/NAD-bd_sf"/>
</dbReference>
<organism evidence="6 7">
    <name type="scientific">Gulosibacter macacae</name>
    <dbReference type="NCBI Taxonomy" id="2488791"/>
    <lineage>
        <taxon>Bacteria</taxon>
        <taxon>Bacillati</taxon>
        <taxon>Actinomycetota</taxon>
        <taxon>Actinomycetes</taxon>
        <taxon>Micrococcales</taxon>
        <taxon>Microbacteriaceae</taxon>
        <taxon>Gulosibacter</taxon>
    </lineage>
</organism>
<evidence type="ECO:0000313" key="7">
    <source>
        <dbReference type="Proteomes" id="UP000274391"/>
    </source>
</evidence>
<feature type="region of interest" description="Disordered" evidence="4">
    <location>
        <begin position="1"/>
        <end position="32"/>
    </location>
</feature>
<evidence type="ECO:0000256" key="2">
    <source>
        <dbReference type="ARBA" id="ARBA00038825"/>
    </source>
</evidence>
<comment type="subunit">
    <text evidence="2">Interacts with COX5B; this interaction may contribute to localize PYROXD2 to the inner face of the inner mitochondrial membrane.</text>
</comment>
<dbReference type="RefSeq" id="WP_124971681.1">
    <property type="nucleotide sequence ID" value="NZ_RQVS01000006.1"/>
</dbReference>
<reference evidence="6 7" key="1">
    <citation type="submission" date="2018-11" db="EMBL/GenBank/DDBJ databases">
        <title>YIM 102482-1 draft genome.</title>
        <authorList>
            <person name="Li G."/>
            <person name="Jiang Y."/>
        </authorList>
    </citation>
    <scope>NUCLEOTIDE SEQUENCE [LARGE SCALE GENOMIC DNA]</scope>
    <source>
        <strain evidence="6 7">YIM 102482-1</strain>
    </source>
</reference>
<dbReference type="SUPFAM" id="SSF51905">
    <property type="entry name" value="FAD/NAD(P)-binding domain"/>
    <property type="match status" value="1"/>
</dbReference>
<protein>
    <recommendedName>
        <fullName evidence="3">Pyridine nucleotide-disulfide oxidoreductase domain-containing protein 2</fullName>
    </recommendedName>
</protein>
<dbReference type="PRINTS" id="PR00419">
    <property type="entry name" value="ADXRDTASE"/>
</dbReference>
<dbReference type="PANTHER" id="PTHR10668">
    <property type="entry name" value="PHYTOENE DEHYDROGENASE"/>
    <property type="match status" value="1"/>
</dbReference>
<keyword evidence="7" id="KW-1185">Reference proteome</keyword>
<evidence type="ECO:0000256" key="3">
    <source>
        <dbReference type="ARBA" id="ARBA00040298"/>
    </source>
</evidence>
<evidence type="ECO:0000313" key="6">
    <source>
        <dbReference type="EMBL" id="RRJ87028.1"/>
    </source>
</evidence>